<keyword evidence="5" id="KW-0507">mRNA processing</keyword>
<dbReference type="Proteomes" id="UP000824219">
    <property type="component" value="Linkage Group LG04"/>
</dbReference>
<dbReference type="AlphaFoldDB" id="A0A9D3P2W7"/>
<dbReference type="Gene3D" id="2.30.30.100">
    <property type="match status" value="1"/>
</dbReference>
<comment type="subcellular location">
    <subcellularLocation>
        <location evidence="2">Cytoplasm</location>
        <location evidence="2">Cytosol</location>
    </subcellularLocation>
    <subcellularLocation>
        <location evidence="1 15">Nucleus</location>
    </subcellularLocation>
</comment>
<dbReference type="PROSITE" id="PS50039">
    <property type="entry name" value="FORK_HEAD_3"/>
    <property type="match status" value="1"/>
</dbReference>
<dbReference type="PRINTS" id="PR00053">
    <property type="entry name" value="FORKHEAD"/>
</dbReference>
<protein>
    <recommendedName>
        <fullName evidence="12">Forkhead box protein G1</fullName>
    </recommendedName>
    <alternativeName>
        <fullName evidence="14">Small nuclear ribonucleoprotein Sm D2</fullName>
    </alternativeName>
    <alternativeName>
        <fullName evidence="11">snRNP core protein D2</fullName>
    </alternativeName>
</protein>
<evidence type="ECO:0000256" key="3">
    <source>
        <dbReference type="ARBA" id="ARBA00008146"/>
    </source>
</evidence>
<dbReference type="GO" id="GO:0003723">
    <property type="term" value="F:RNA binding"/>
    <property type="evidence" value="ECO:0007669"/>
    <property type="project" value="InterPro"/>
</dbReference>
<evidence type="ECO:0000256" key="11">
    <source>
        <dbReference type="ARBA" id="ARBA00033125"/>
    </source>
</evidence>
<keyword evidence="10" id="KW-0687">Ribonucleoprotein</keyword>
<dbReference type="Pfam" id="PF00250">
    <property type="entry name" value="Forkhead"/>
    <property type="match status" value="1"/>
</dbReference>
<evidence type="ECO:0000313" key="20">
    <source>
        <dbReference type="Proteomes" id="UP000824219"/>
    </source>
</evidence>
<evidence type="ECO:0000256" key="15">
    <source>
        <dbReference type="PROSITE-ProRule" id="PRU00089"/>
    </source>
</evidence>
<dbReference type="PROSITE" id="PS00657">
    <property type="entry name" value="FORK_HEAD_1"/>
    <property type="match status" value="1"/>
</dbReference>
<keyword evidence="4" id="KW-0963">Cytoplasm</keyword>
<reference evidence="19 20" key="1">
    <citation type="submission" date="2021-06" db="EMBL/GenBank/DDBJ databases">
        <title>Chromosome-level genome assembly of the red-tail catfish (Hemibagrus wyckioides).</title>
        <authorList>
            <person name="Shao F."/>
        </authorList>
    </citation>
    <scope>NUCLEOTIDE SEQUENCE [LARGE SCALE GENOMIC DNA]</scope>
    <source>
        <strain evidence="19">EC202008001</strain>
        <tissue evidence="19">Blood</tissue>
    </source>
</reference>
<comment type="caution">
    <text evidence="19">The sequence shown here is derived from an EMBL/GenBank/DDBJ whole genome shotgun (WGS) entry which is preliminary data.</text>
</comment>
<feature type="domain" description="Sm" evidence="18">
    <location>
        <begin position="263"/>
        <end position="349"/>
    </location>
</feature>
<evidence type="ECO:0000256" key="9">
    <source>
        <dbReference type="ARBA" id="ARBA00023242"/>
    </source>
</evidence>
<dbReference type="SUPFAM" id="SSF46785">
    <property type="entry name" value="Winged helix' DNA-binding domain"/>
    <property type="match status" value="1"/>
</dbReference>
<evidence type="ECO:0000256" key="13">
    <source>
        <dbReference type="ARBA" id="ARBA00058557"/>
    </source>
</evidence>
<feature type="compositionally biased region" description="Basic and acidic residues" evidence="16">
    <location>
        <begin position="1"/>
        <end position="13"/>
    </location>
</feature>
<dbReference type="GO" id="GO:0006357">
    <property type="term" value="P:regulation of transcription by RNA polymerase II"/>
    <property type="evidence" value="ECO:0007669"/>
    <property type="project" value="TreeGrafter"/>
</dbReference>
<evidence type="ECO:0000256" key="1">
    <source>
        <dbReference type="ARBA" id="ARBA00004123"/>
    </source>
</evidence>
<dbReference type="PROSITE" id="PS00658">
    <property type="entry name" value="FORK_HEAD_2"/>
    <property type="match status" value="1"/>
</dbReference>
<dbReference type="GO" id="GO:0005689">
    <property type="term" value="C:U12-type spliceosomal complex"/>
    <property type="evidence" value="ECO:0007669"/>
    <property type="project" value="UniProtKB-ARBA"/>
</dbReference>
<evidence type="ECO:0000256" key="12">
    <source>
        <dbReference type="ARBA" id="ARBA00034868"/>
    </source>
</evidence>
<dbReference type="FunFam" id="2.30.30.100:FF:000069">
    <property type="entry name" value="Small nuclear ribonucleoprotein Sm D2"/>
    <property type="match status" value="1"/>
</dbReference>
<keyword evidence="8" id="KW-0508">mRNA splicing</keyword>
<feature type="DNA-binding region" description="Fork-head" evidence="15">
    <location>
        <begin position="70"/>
        <end position="166"/>
    </location>
</feature>
<evidence type="ECO:0000256" key="2">
    <source>
        <dbReference type="ARBA" id="ARBA00004514"/>
    </source>
</evidence>
<comment type="similarity">
    <text evidence="3">Belongs to the snRNP core protein family.</text>
</comment>
<keyword evidence="6" id="KW-0747">Spliceosome</keyword>
<proteinExistence type="inferred from homology"/>
<keyword evidence="20" id="KW-1185">Reference proteome</keyword>
<evidence type="ECO:0000259" key="18">
    <source>
        <dbReference type="PROSITE" id="PS52002"/>
    </source>
</evidence>
<dbReference type="InterPro" id="IPR001163">
    <property type="entry name" value="Sm_dom_euk/arc"/>
</dbReference>
<evidence type="ECO:0000259" key="17">
    <source>
        <dbReference type="PROSITE" id="PS50039"/>
    </source>
</evidence>
<organism evidence="19 20">
    <name type="scientific">Hemibagrus wyckioides</name>
    <dbReference type="NCBI Taxonomy" id="337641"/>
    <lineage>
        <taxon>Eukaryota</taxon>
        <taxon>Metazoa</taxon>
        <taxon>Chordata</taxon>
        <taxon>Craniata</taxon>
        <taxon>Vertebrata</taxon>
        <taxon>Euteleostomi</taxon>
        <taxon>Actinopterygii</taxon>
        <taxon>Neopterygii</taxon>
        <taxon>Teleostei</taxon>
        <taxon>Ostariophysi</taxon>
        <taxon>Siluriformes</taxon>
        <taxon>Bagridae</taxon>
        <taxon>Hemibagrus</taxon>
    </lineage>
</organism>
<sequence>MLRDLKSADRDLHTSSSSSSSSFSINSLLLRRDRDVTGSASGTRGRNDARDENRDARDSGSGGGSLTEEKPPFSYNALIMMAILQSPQRRLTLSGIYEFITENFPYYRYRNQRGWQNSIRHNLSLNRSFIKVPRRYDDPGKGSYWTLDPSGDDDFFISDTGTRKLRRRRRRARPDLAQSPSVTLGLVLPGDFSWPVQGSPFLLQPQLTAQQYRLLYHTRHAASFSSCLSVPSGNFLDFYPPALNSELHTYCPSLQQRIKQDESFEQAESVKNNTQVLINCRNNKKLLGRVKAFDRHCNMVLENVKEMWTEVPKSGKGKKKSKPVNKDRYISKMFLRGDSVIVVLRNPLITGK</sequence>
<dbReference type="EMBL" id="JAHKSW010000004">
    <property type="protein sequence ID" value="KAG7333121.1"/>
    <property type="molecule type" value="Genomic_DNA"/>
</dbReference>
<dbReference type="GO" id="GO:0000398">
    <property type="term" value="P:mRNA splicing, via spliceosome"/>
    <property type="evidence" value="ECO:0007669"/>
    <property type="project" value="UniProtKB-ARBA"/>
</dbReference>
<dbReference type="PROSITE" id="PS52002">
    <property type="entry name" value="SM"/>
    <property type="match status" value="1"/>
</dbReference>
<dbReference type="Gene3D" id="1.10.10.10">
    <property type="entry name" value="Winged helix-like DNA-binding domain superfamily/Winged helix DNA-binding domain"/>
    <property type="match status" value="1"/>
</dbReference>
<dbReference type="InterPro" id="IPR047575">
    <property type="entry name" value="Sm"/>
</dbReference>
<feature type="region of interest" description="Disordered" evidence="16">
    <location>
        <begin position="36"/>
        <end position="69"/>
    </location>
</feature>
<dbReference type="InterPro" id="IPR030456">
    <property type="entry name" value="TF_fork_head_CS_2"/>
</dbReference>
<feature type="region of interest" description="Disordered" evidence="16">
    <location>
        <begin position="1"/>
        <end position="24"/>
    </location>
</feature>
<dbReference type="GO" id="GO:0003700">
    <property type="term" value="F:DNA-binding transcription factor activity"/>
    <property type="evidence" value="ECO:0007669"/>
    <property type="project" value="InterPro"/>
</dbReference>
<evidence type="ECO:0000256" key="4">
    <source>
        <dbReference type="ARBA" id="ARBA00022490"/>
    </source>
</evidence>
<dbReference type="InterPro" id="IPR027248">
    <property type="entry name" value="Sm_D2"/>
</dbReference>
<dbReference type="GO" id="GO:0097525">
    <property type="term" value="C:spliceosomal snRNP complex"/>
    <property type="evidence" value="ECO:0007669"/>
    <property type="project" value="UniProtKB-ARBA"/>
</dbReference>
<evidence type="ECO:0000313" key="19">
    <source>
        <dbReference type="EMBL" id="KAG7333121.1"/>
    </source>
</evidence>
<feature type="compositionally biased region" description="Basic and acidic residues" evidence="16">
    <location>
        <begin position="45"/>
        <end position="58"/>
    </location>
</feature>
<dbReference type="GO" id="GO:0005829">
    <property type="term" value="C:cytosol"/>
    <property type="evidence" value="ECO:0007669"/>
    <property type="project" value="UniProtKB-SubCell"/>
</dbReference>
<dbReference type="OrthoDB" id="437526at2759"/>
<dbReference type="SMART" id="SM00651">
    <property type="entry name" value="Sm"/>
    <property type="match status" value="1"/>
</dbReference>
<evidence type="ECO:0000256" key="10">
    <source>
        <dbReference type="ARBA" id="ARBA00023274"/>
    </source>
</evidence>
<dbReference type="CDD" id="cd01720">
    <property type="entry name" value="Sm_D2"/>
    <property type="match status" value="1"/>
</dbReference>
<feature type="domain" description="Fork-head" evidence="17">
    <location>
        <begin position="70"/>
        <end position="166"/>
    </location>
</feature>
<dbReference type="InterPro" id="IPR036390">
    <property type="entry name" value="WH_DNA-bd_sf"/>
</dbReference>
<dbReference type="GO" id="GO:1990837">
    <property type="term" value="F:sequence-specific double-stranded DNA binding"/>
    <property type="evidence" value="ECO:0007669"/>
    <property type="project" value="TreeGrafter"/>
</dbReference>
<dbReference type="PANTHER" id="PTHR46617">
    <property type="entry name" value="FORKHEAD BOX PROTEIN G1"/>
    <property type="match status" value="1"/>
</dbReference>
<evidence type="ECO:0000256" key="14">
    <source>
        <dbReference type="ARBA" id="ARBA00070085"/>
    </source>
</evidence>
<name>A0A9D3P2W7_9TELE</name>
<dbReference type="InterPro" id="IPR036388">
    <property type="entry name" value="WH-like_DNA-bd_sf"/>
</dbReference>
<evidence type="ECO:0000256" key="16">
    <source>
        <dbReference type="SAM" id="MobiDB-lite"/>
    </source>
</evidence>
<accession>A0A9D3P2W7</accession>
<dbReference type="Pfam" id="PF01423">
    <property type="entry name" value="LSM"/>
    <property type="match status" value="1"/>
</dbReference>
<dbReference type="PANTHER" id="PTHR46617:SF6">
    <property type="entry name" value="FORKHEAD BOX PROTEIN G1"/>
    <property type="match status" value="1"/>
</dbReference>
<keyword evidence="7 15" id="KW-0238">DNA-binding</keyword>
<dbReference type="SMART" id="SM00339">
    <property type="entry name" value="FH"/>
    <property type="match status" value="1"/>
</dbReference>
<evidence type="ECO:0000256" key="6">
    <source>
        <dbReference type="ARBA" id="ARBA00022728"/>
    </source>
</evidence>
<dbReference type="InterPro" id="IPR047208">
    <property type="entry name" value="FOXG1"/>
</dbReference>
<dbReference type="InterPro" id="IPR001766">
    <property type="entry name" value="Fork_head_dom"/>
</dbReference>
<dbReference type="InterPro" id="IPR010920">
    <property type="entry name" value="LSM_dom_sf"/>
</dbReference>
<comment type="function">
    <text evidence="13">Plays a role in pre-mRNA splicing as a core component of the spliceosomal U1, U2, U4 and U5 small nuclear ribonucleoproteins (snRNPs), the building blocks of the spliceosome. Component of both the pre-catalytic spliceosome B complex and activated spliceosome C complexes. As a component of the minor spliceosome, involved in the splicing of U12-type introns in pre-mRNAs.</text>
</comment>
<evidence type="ECO:0000256" key="5">
    <source>
        <dbReference type="ARBA" id="ARBA00022664"/>
    </source>
</evidence>
<gene>
    <name evidence="19" type="ORF">KOW79_003256</name>
</gene>
<evidence type="ECO:0000256" key="8">
    <source>
        <dbReference type="ARBA" id="ARBA00023187"/>
    </source>
</evidence>
<keyword evidence="9 15" id="KW-0539">Nucleus</keyword>
<dbReference type="InterPro" id="IPR018122">
    <property type="entry name" value="TF_fork_head_CS_1"/>
</dbReference>
<evidence type="ECO:0000256" key="7">
    <source>
        <dbReference type="ARBA" id="ARBA00023125"/>
    </source>
</evidence>
<dbReference type="SUPFAM" id="SSF50182">
    <property type="entry name" value="Sm-like ribonucleoproteins"/>
    <property type="match status" value="1"/>
</dbReference>
<feature type="compositionally biased region" description="Low complexity" evidence="16">
    <location>
        <begin position="15"/>
        <end position="24"/>
    </location>
</feature>
<dbReference type="FunFam" id="1.10.10.10:FF:000135">
    <property type="entry name" value="forkhead box protein G1"/>
    <property type="match status" value="1"/>
</dbReference>